<keyword evidence="5" id="KW-0067">ATP-binding</keyword>
<dbReference type="CDD" id="cd01167">
    <property type="entry name" value="bac_FRK"/>
    <property type="match status" value="1"/>
</dbReference>
<evidence type="ECO:0000256" key="5">
    <source>
        <dbReference type="ARBA" id="ARBA00022840"/>
    </source>
</evidence>
<dbReference type="PANTHER" id="PTHR43085:SF1">
    <property type="entry name" value="PSEUDOURIDINE KINASE-RELATED"/>
    <property type="match status" value="1"/>
</dbReference>
<evidence type="ECO:0000256" key="1">
    <source>
        <dbReference type="ARBA" id="ARBA00010688"/>
    </source>
</evidence>
<comment type="similarity">
    <text evidence="1 6">Belongs to the carbohydrate kinase PfkB family.</text>
</comment>
<dbReference type="InterPro" id="IPR002173">
    <property type="entry name" value="Carboh/pur_kinase_PfkB_CS"/>
</dbReference>
<evidence type="ECO:0000256" key="6">
    <source>
        <dbReference type="RuleBase" id="RU003704"/>
    </source>
</evidence>
<protein>
    <submittedName>
        <fullName evidence="8">Carbohydrate kinase</fullName>
    </submittedName>
</protein>
<accession>A0ABS9CP62</accession>
<dbReference type="GO" id="GO:0016301">
    <property type="term" value="F:kinase activity"/>
    <property type="evidence" value="ECO:0007669"/>
    <property type="project" value="UniProtKB-KW"/>
</dbReference>
<dbReference type="PANTHER" id="PTHR43085">
    <property type="entry name" value="HEXOKINASE FAMILY MEMBER"/>
    <property type="match status" value="1"/>
</dbReference>
<dbReference type="Pfam" id="PF00294">
    <property type="entry name" value="PfkB"/>
    <property type="match status" value="1"/>
</dbReference>
<dbReference type="InterPro" id="IPR050306">
    <property type="entry name" value="PfkB_Carbo_kinase"/>
</dbReference>
<keyword evidence="3" id="KW-0547">Nucleotide-binding</keyword>
<evidence type="ECO:0000256" key="2">
    <source>
        <dbReference type="ARBA" id="ARBA00022679"/>
    </source>
</evidence>
<name>A0ABS9CP62_9FIRM</name>
<proteinExistence type="inferred from homology"/>
<comment type="caution">
    <text evidence="8">The sequence shown here is derived from an EMBL/GenBank/DDBJ whole genome shotgun (WGS) entry which is preliminary data.</text>
</comment>
<feature type="domain" description="Carbohydrate kinase PfkB" evidence="7">
    <location>
        <begin position="2"/>
        <end position="307"/>
    </location>
</feature>
<evidence type="ECO:0000259" key="7">
    <source>
        <dbReference type="Pfam" id="PF00294"/>
    </source>
</evidence>
<keyword evidence="4 6" id="KW-0418">Kinase</keyword>
<dbReference type="Proteomes" id="UP001299220">
    <property type="component" value="Unassembled WGS sequence"/>
</dbReference>
<gene>
    <name evidence="8" type="ORF">JQM67_06120</name>
</gene>
<evidence type="ECO:0000313" key="8">
    <source>
        <dbReference type="EMBL" id="MCF2652171.1"/>
    </source>
</evidence>
<dbReference type="EMBL" id="JAFBIT010000001">
    <property type="protein sequence ID" value="MCF2652171.1"/>
    <property type="molecule type" value="Genomic_DNA"/>
</dbReference>
<dbReference type="RefSeq" id="WP_235323190.1">
    <property type="nucleotide sequence ID" value="NZ_JAFBIT010000001.1"/>
</dbReference>
<keyword evidence="2 6" id="KW-0808">Transferase</keyword>
<sequence length="323" mass="33965">MADFLSLGEMLIDFTPAGKTDAGIPIFEQNPGGAPANVAVQAARLGVSAGFIGKVGRDMFGTFLKQTLEAQNVDTTNMLLSDDTATSLAFVQLSESGDRDFSFYRNPGADTQIRFAEIDKTQIDSAKVLCFGSLLLTAEPACTAVPQIVAYAREKGVITAYDPNWRQPLWPDTETGIAAMKSLLPLADVVKASDEELAMLTGCTEIEDGAKALFALGVQVAVITRGAAGCVVCTKEGTLSLSTYDTKVVDTTGSGDSFFGAFLTKLMETGKPVAAIALEELREAADFANASGSVCATKKGAIPALPDRDAIEACRETVPLLVL</sequence>
<dbReference type="InterPro" id="IPR011611">
    <property type="entry name" value="PfkB_dom"/>
</dbReference>
<reference evidence="8 9" key="1">
    <citation type="submission" date="2020-12" db="EMBL/GenBank/DDBJ databases">
        <title>Whole genome sequences of gut porcine anaerobes.</title>
        <authorList>
            <person name="Kubasova T."/>
            <person name="Jahodarova E."/>
            <person name="Rychlik I."/>
        </authorList>
    </citation>
    <scope>NUCLEOTIDE SEQUENCE [LARGE SCALE GENOMIC DNA]</scope>
    <source>
        <strain evidence="8 9">An867</strain>
    </source>
</reference>
<organism evidence="8 9">
    <name type="scientific">Anaeromassilibacillus senegalensis</name>
    <dbReference type="NCBI Taxonomy" id="1673717"/>
    <lineage>
        <taxon>Bacteria</taxon>
        <taxon>Bacillati</taxon>
        <taxon>Bacillota</taxon>
        <taxon>Clostridia</taxon>
        <taxon>Eubacteriales</taxon>
        <taxon>Acutalibacteraceae</taxon>
        <taxon>Anaeromassilibacillus</taxon>
    </lineage>
</organism>
<evidence type="ECO:0000256" key="3">
    <source>
        <dbReference type="ARBA" id="ARBA00022741"/>
    </source>
</evidence>
<dbReference type="Gene3D" id="3.40.1190.20">
    <property type="match status" value="1"/>
</dbReference>
<evidence type="ECO:0000256" key="4">
    <source>
        <dbReference type="ARBA" id="ARBA00022777"/>
    </source>
</evidence>
<dbReference type="SUPFAM" id="SSF53613">
    <property type="entry name" value="Ribokinase-like"/>
    <property type="match status" value="1"/>
</dbReference>
<dbReference type="PROSITE" id="PS00584">
    <property type="entry name" value="PFKB_KINASES_2"/>
    <property type="match status" value="1"/>
</dbReference>
<keyword evidence="9" id="KW-1185">Reference proteome</keyword>
<dbReference type="InterPro" id="IPR002139">
    <property type="entry name" value="Ribo/fructo_kinase"/>
</dbReference>
<dbReference type="PRINTS" id="PR00990">
    <property type="entry name" value="RIBOKINASE"/>
</dbReference>
<dbReference type="InterPro" id="IPR029056">
    <property type="entry name" value="Ribokinase-like"/>
</dbReference>
<evidence type="ECO:0000313" key="9">
    <source>
        <dbReference type="Proteomes" id="UP001299220"/>
    </source>
</evidence>